<name>A0A1X6XNA9_9MICO</name>
<proteinExistence type="predicted"/>
<organism evidence="1 2">
    <name type="scientific">Brevibacterium yomogidense</name>
    <dbReference type="NCBI Taxonomy" id="946573"/>
    <lineage>
        <taxon>Bacteria</taxon>
        <taxon>Bacillati</taxon>
        <taxon>Actinomycetota</taxon>
        <taxon>Actinomycetes</taxon>
        <taxon>Micrococcales</taxon>
        <taxon>Brevibacteriaceae</taxon>
        <taxon>Brevibacterium</taxon>
    </lineage>
</organism>
<dbReference type="InterPro" id="IPR010349">
    <property type="entry name" value="Asparaginase_II"/>
</dbReference>
<evidence type="ECO:0000313" key="2">
    <source>
        <dbReference type="Proteomes" id="UP000196581"/>
    </source>
</evidence>
<accession>A0A1X6XNA9</accession>
<evidence type="ECO:0008006" key="3">
    <source>
        <dbReference type="Google" id="ProtNLM"/>
    </source>
</evidence>
<protein>
    <recommendedName>
        <fullName evidence="3">Asparaginase</fullName>
    </recommendedName>
</protein>
<gene>
    <name evidence="1" type="ORF">FM105_13480</name>
</gene>
<dbReference type="AlphaFoldDB" id="A0A1X6XNA9"/>
<evidence type="ECO:0000313" key="1">
    <source>
        <dbReference type="EMBL" id="SLN00761.1"/>
    </source>
</evidence>
<dbReference type="EMBL" id="FWFF01000020">
    <property type="protein sequence ID" value="SLN00761.1"/>
    <property type="molecule type" value="Genomic_DNA"/>
</dbReference>
<dbReference type="PANTHER" id="PTHR42110:SF1">
    <property type="entry name" value="L-ASPARAGINASE, PUTATIVE (AFU_ORTHOLOGUE AFUA_3G11890)-RELATED"/>
    <property type="match status" value="1"/>
</dbReference>
<sequence>MQTAETFTADAAVELAIVERSGFIESRHIGSAVLLDPSGTPAATLGAVDAPVFVRSTLKPLQAIASMRMGAELTGPALGLATASHRAEQRHIDVVADMLASAGLDESHLRCPAVAPADRVTRDARAAAGHPTSRLHFNCSGKHAAFLLAAVAGGHPTDTYLDPNHPVQQEVERVVEELTGAPPLAIGVDGCGAPVHALTLTALATAISHVARGADELSSRLMDGVFAHPWTVEGRGRPNTTVLEELGVFAKFGAEGVMVMATRTGWSVAAKCLDGSSRPTTLTALRLLEASGDVPAEAAQRVLEELTQPVTGGIDDDGRTVHVGRLREGAALRTFGGGAR</sequence>
<dbReference type="PANTHER" id="PTHR42110">
    <property type="entry name" value="L-ASPARAGINASE, PUTATIVE (AFU_ORTHOLOGUE AFUA_3G11890)-RELATED"/>
    <property type="match status" value="1"/>
</dbReference>
<dbReference type="Proteomes" id="UP000196581">
    <property type="component" value="Unassembled WGS sequence"/>
</dbReference>
<dbReference type="RefSeq" id="WP_087009022.1">
    <property type="nucleotide sequence ID" value="NZ_FWFF01000020.1"/>
</dbReference>
<keyword evidence="2" id="KW-1185">Reference proteome</keyword>
<reference evidence="2" key="1">
    <citation type="submission" date="2017-02" db="EMBL/GenBank/DDBJ databases">
        <authorList>
            <person name="Dridi B."/>
        </authorList>
    </citation>
    <scope>NUCLEOTIDE SEQUENCE [LARGE SCALE GENOMIC DNA]</scope>
    <source>
        <strain evidence="2">B Co 03.10</strain>
    </source>
</reference>
<dbReference type="Pfam" id="PF06089">
    <property type="entry name" value="Asparaginase_II"/>
    <property type="match status" value="1"/>
</dbReference>